<protein>
    <recommendedName>
        <fullName evidence="3">4Fe-4S ferredoxin-type domain-containing protein</fullName>
    </recommendedName>
</protein>
<dbReference type="EMBL" id="BMAT01013288">
    <property type="protein sequence ID" value="GFS09339.1"/>
    <property type="molecule type" value="Genomic_DNA"/>
</dbReference>
<organism evidence="1 2">
    <name type="scientific">Elysia marginata</name>
    <dbReference type="NCBI Taxonomy" id="1093978"/>
    <lineage>
        <taxon>Eukaryota</taxon>
        <taxon>Metazoa</taxon>
        <taxon>Spiralia</taxon>
        <taxon>Lophotrochozoa</taxon>
        <taxon>Mollusca</taxon>
        <taxon>Gastropoda</taxon>
        <taxon>Heterobranchia</taxon>
        <taxon>Euthyneura</taxon>
        <taxon>Panpulmonata</taxon>
        <taxon>Sacoglossa</taxon>
        <taxon>Placobranchoidea</taxon>
        <taxon>Plakobranchidae</taxon>
        <taxon>Elysia</taxon>
    </lineage>
</organism>
<evidence type="ECO:0000313" key="1">
    <source>
        <dbReference type="EMBL" id="GFS09339.1"/>
    </source>
</evidence>
<dbReference type="AlphaFoldDB" id="A0AAV4IE82"/>
<accession>A0AAV4IE82</accession>
<evidence type="ECO:0000313" key="2">
    <source>
        <dbReference type="Proteomes" id="UP000762676"/>
    </source>
</evidence>
<comment type="caution">
    <text evidence="1">The sequence shown here is derived from an EMBL/GenBank/DDBJ whole genome shotgun (WGS) entry which is preliminary data.</text>
</comment>
<evidence type="ECO:0008006" key="3">
    <source>
        <dbReference type="Google" id="ProtNLM"/>
    </source>
</evidence>
<keyword evidence="2" id="KW-1185">Reference proteome</keyword>
<reference evidence="1 2" key="1">
    <citation type="journal article" date="2021" name="Elife">
        <title>Chloroplast acquisition without the gene transfer in kleptoplastic sea slugs, Plakobranchus ocellatus.</title>
        <authorList>
            <person name="Maeda T."/>
            <person name="Takahashi S."/>
            <person name="Yoshida T."/>
            <person name="Shimamura S."/>
            <person name="Takaki Y."/>
            <person name="Nagai Y."/>
            <person name="Toyoda A."/>
            <person name="Suzuki Y."/>
            <person name="Arimoto A."/>
            <person name="Ishii H."/>
            <person name="Satoh N."/>
            <person name="Nishiyama T."/>
            <person name="Hasebe M."/>
            <person name="Maruyama T."/>
            <person name="Minagawa J."/>
            <person name="Obokata J."/>
            <person name="Shigenobu S."/>
        </authorList>
    </citation>
    <scope>NUCLEOTIDE SEQUENCE [LARGE SCALE GENOMIC DNA]</scope>
</reference>
<dbReference type="Proteomes" id="UP000762676">
    <property type="component" value="Unassembled WGS sequence"/>
</dbReference>
<sequence>MYQLADFNQPGVCNGRQQPMPNPLNCGCPMQEEDSCWQCWQSCPLETHIFQQPRRVEKPHCYFTIPAIPCVETKEERRLPCDPLCFDWTVDEPGPNDSYGLNGLNPSDWLMEDINRYAMQFPTRGYTPNHPGYSKVQAPSNTPVYMCKLPLECYSRFPGPCKPSPFAKNVNYFRDFRCCKTKPPPQWRRA</sequence>
<proteinExistence type="predicted"/>
<name>A0AAV4IE82_9GAST</name>
<gene>
    <name evidence="1" type="ORF">ElyMa_006618700</name>
</gene>